<gene>
    <name evidence="4" type="ORF">IWQ62_001009</name>
</gene>
<dbReference type="GO" id="GO:0006979">
    <property type="term" value="P:response to oxidative stress"/>
    <property type="evidence" value="ECO:0007669"/>
    <property type="project" value="TreeGrafter"/>
</dbReference>
<dbReference type="PANTHER" id="PTHR10681">
    <property type="entry name" value="THIOREDOXIN PEROXIDASE"/>
    <property type="match status" value="1"/>
</dbReference>
<accession>A0A9W8ATA4</accession>
<dbReference type="SUPFAM" id="SSF52833">
    <property type="entry name" value="Thioredoxin-like"/>
    <property type="match status" value="1"/>
</dbReference>
<sequence>MLTATKRPLDALDKDDVVRVQPSTKRNGLPDQHAMALDSVMPAYPMGPLPTPLISYPTPPFSLPLWNPVTATLTTVTNQQLQGKTLVLVFYPYNFNEQSVGTLTAYHGICEKLASRNAVVVGCSTDSHHSHQAWTSVGKDHRGIAGLSIPLASDFLKTATRAFHLLDSCTGVAERATVVIDASQMIRAVIKADAESIQWELREVEKTRNEYLETTEFRARQCWQVLLRRDDMMLVQFDN</sequence>
<dbReference type="Gene3D" id="3.40.30.10">
    <property type="entry name" value="Glutaredoxin"/>
    <property type="match status" value="1"/>
</dbReference>
<evidence type="ECO:0000256" key="2">
    <source>
        <dbReference type="ARBA" id="ARBA00023002"/>
    </source>
</evidence>
<name>A0A9W8ATA4_9FUNG</name>
<dbReference type="PANTHER" id="PTHR10681:SF128">
    <property type="entry name" value="THIOREDOXIN-DEPENDENT PEROXIDE REDUCTASE, MITOCHONDRIAL"/>
    <property type="match status" value="1"/>
</dbReference>
<dbReference type="InterPro" id="IPR050217">
    <property type="entry name" value="Peroxiredoxin"/>
</dbReference>
<dbReference type="GO" id="GO:0005829">
    <property type="term" value="C:cytosol"/>
    <property type="evidence" value="ECO:0007669"/>
    <property type="project" value="TreeGrafter"/>
</dbReference>
<dbReference type="GO" id="GO:0042744">
    <property type="term" value="P:hydrogen peroxide catabolic process"/>
    <property type="evidence" value="ECO:0007669"/>
    <property type="project" value="TreeGrafter"/>
</dbReference>
<evidence type="ECO:0000256" key="1">
    <source>
        <dbReference type="ARBA" id="ARBA00009796"/>
    </source>
</evidence>
<dbReference type="AlphaFoldDB" id="A0A9W8ATA4"/>
<reference evidence="4" key="1">
    <citation type="submission" date="2022-07" db="EMBL/GenBank/DDBJ databases">
        <title>Phylogenomic reconstructions and comparative analyses of Kickxellomycotina fungi.</title>
        <authorList>
            <person name="Reynolds N.K."/>
            <person name="Stajich J.E."/>
            <person name="Barry K."/>
            <person name="Grigoriev I.V."/>
            <person name="Crous P."/>
            <person name="Smith M.E."/>
        </authorList>
    </citation>
    <scope>NUCLEOTIDE SEQUENCE</scope>
    <source>
        <strain evidence="4">RSA 1196</strain>
    </source>
</reference>
<dbReference type="Proteomes" id="UP001150925">
    <property type="component" value="Unassembled WGS sequence"/>
</dbReference>
<comment type="caution">
    <text evidence="4">The sequence shown here is derived from an EMBL/GenBank/DDBJ whole genome shotgun (WGS) entry which is preliminary data.</text>
</comment>
<comment type="similarity">
    <text evidence="1">Belongs to the peroxiredoxin family. AhpC/Prx1 subfamily.</text>
</comment>
<dbReference type="EMBL" id="JANBPY010000132">
    <property type="protein sequence ID" value="KAJ1968821.1"/>
    <property type="molecule type" value="Genomic_DNA"/>
</dbReference>
<proteinExistence type="inferred from homology"/>
<dbReference type="PROSITE" id="PS51352">
    <property type="entry name" value="THIOREDOXIN_2"/>
    <property type="match status" value="1"/>
</dbReference>
<organism evidence="4 5">
    <name type="scientific">Dispira parvispora</name>
    <dbReference type="NCBI Taxonomy" id="1520584"/>
    <lineage>
        <taxon>Eukaryota</taxon>
        <taxon>Fungi</taxon>
        <taxon>Fungi incertae sedis</taxon>
        <taxon>Zoopagomycota</taxon>
        <taxon>Kickxellomycotina</taxon>
        <taxon>Dimargaritomycetes</taxon>
        <taxon>Dimargaritales</taxon>
        <taxon>Dimargaritaceae</taxon>
        <taxon>Dispira</taxon>
    </lineage>
</organism>
<evidence type="ECO:0000259" key="3">
    <source>
        <dbReference type="PROSITE" id="PS51352"/>
    </source>
</evidence>
<dbReference type="GO" id="GO:0008379">
    <property type="term" value="F:thioredoxin peroxidase activity"/>
    <property type="evidence" value="ECO:0007669"/>
    <property type="project" value="TreeGrafter"/>
</dbReference>
<evidence type="ECO:0000313" key="4">
    <source>
        <dbReference type="EMBL" id="KAJ1968821.1"/>
    </source>
</evidence>
<feature type="domain" description="Thioredoxin" evidence="3">
    <location>
        <begin position="52"/>
        <end position="195"/>
    </location>
</feature>
<dbReference type="InterPro" id="IPR000866">
    <property type="entry name" value="AhpC/TSA"/>
</dbReference>
<dbReference type="GO" id="GO:0033554">
    <property type="term" value="P:cellular response to stress"/>
    <property type="evidence" value="ECO:0007669"/>
    <property type="project" value="TreeGrafter"/>
</dbReference>
<dbReference type="InterPro" id="IPR013766">
    <property type="entry name" value="Thioredoxin_domain"/>
</dbReference>
<dbReference type="OrthoDB" id="2259904at2759"/>
<dbReference type="GO" id="GO:0045454">
    <property type="term" value="P:cell redox homeostasis"/>
    <property type="evidence" value="ECO:0007669"/>
    <property type="project" value="TreeGrafter"/>
</dbReference>
<keyword evidence="5" id="KW-1185">Reference proteome</keyword>
<keyword evidence="2" id="KW-0560">Oxidoreductase</keyword>
<protein>
    <recommendedName>
        <fullName evidence="3">Thioredoxin domain-containing protein</fullName>
    </recommendedName>
</protein>
<dbReference type="Pfam" id="PF00578">
    <property type="entry name" value="AhpC-TSA"/>
    <property type="match status" value="1"/>
</dbReference>
<dbReference type="InterPro" id="IPR036249">
    <property type="entry name" value="Thioredoxin-like_sf"/>
</dbReference>
<evidence type="ECO:0000313" key="5">
    <source>
        <dbReference type="Proteomes" id="UP001150925"/>
    </source>
</evidence>